<keyword evidence="1" id="KW-0175">Coiled coil</keyword>
<reference evidence="3 4" key="1">
    <citation type="submission" date="2023-10" db="EMBL/GenBank/DDBJ databases">
        <title>Novel methanotroph of the genus Methylocapsa from a subarctic wetland.</title>
        <authorList>
            <person name="Belova S.E."/>
            <person name="Oshkin I.Y."/>
            <person name="Miroshnikov K."/>
            <person name="Dedysh S.N."/>
        </authorList>
    </citation>
    <scope>NUCLEOTIDE SEQUENCE [LARGE SCALE GENOMIC DNA]</scope>
    <source>
        <strain evidence="3 4">RX1</strain>
    </source>
</reference>
<dbReference type="RefSeq" id="WP_407338968.1">
    <property type="nucleotide sequence ID" value="NZ_CP136862.1"/>
</dbReference>
<keyword evidence="2" id="KW-0472">Membrane</keyword>
<keyword evidence="2" id="KW-1133">Transmembrane helix</keyword>
<dbReference type="Proteomes" id="UP001626536">
    <property type="component" value="Chromosome"/>
</dbReference>
<evidence type="ECO:0000256" key="1">
    <source>
        <dbReference type="SAM" id="Coils"/>
    </source>
</evidence>
<proteinExistence type="predicted"/>
<feature type="transmembrane region" description="Helical" evidence="2">
    <location>
        <begin position="75"/>
        <end position="95"/>
    </location>
</feature>
<keyword evidence="2" id="KW-0812">Transmembrane</keyword>
<dbReference type="PANTHER" id="PTHR32309:SF13">
    <property type="entry name" value="FERRIC ENTEROBACTIN TRANSPORT PROTEIN FEPE"/>
    <property type="match status" value="1"/>
</dbReference>
<accession>A0ABZ0HT70</accession>
<evidence type="ECO:0000313" key="3">
    <source>
        <dbReference type="EMBL" id="WOJ89520.1"/>
    </source>
</evidence>
<feature type="coiled-coil region" evidence="1">
    <location>
        <begin position="239"/>
        <end position="266"/>
    </location>
</feature>
<dbReference type="PANTHER" id="PTHR32309">
    <property type="entry name" value="TYROSINE-PROTEIN KINASE"/>
    <property type="match status" value="1"/>
</dbReference>
<evidence type="ECO:0000256" key="2">
    <source>
        <dbReference type="SAM" id="Phobius"/>
    </source>
</evidence>
<dbReference type="EMBL" id="CP136862">
    <property type="protein sequence ID" value="WOJ89520.1"/>
    <property type="molecule type" value="Genomic_DNA"/>
</dbReference>
<sequence>MTAAKDESGDLNTGAFAEKRATALERAASVSEELRRSARTLRLAKTRAVSRPSWQVGARLGYQTFTQAWRLRPELLGLLIFFAAPAGLVVGYFSLIASSQYISEARFAVRGGERPASDVLSAVTGLASFTQVQDSLIIVNYIKSQALVEDLDRRIGLRAIYGSDKIDWFSRFNVKAPIEDLVKYWRGRVKISIESPSGIVTVQVSAFTPEDSLKIADATVDLSERLVNGLSEQARKDAVSEAESELARAEGRLRNARMSLRDLRNEQSTLDPRRTAEGIGRLISELRLEKIRLEQELTASRRGNVAETAPQNQILRTRIDVIGEQIAGLDELLTSQGGSGADTIAGKITRFDEFELEKQIAEKQYTLAAAVLERARINAEGKKVYLATFVRPVLAHDPSYPNRLLFSLLGVGAVAAAYRIGLVGSRMALRKLGG</sequence>
<organism evidence="3 4">
    <name type="scientific">Methylocapsa polymorpha</name>
    <dbReference type="NCBI Taxonomy" id="3080828"/>
    <lineage>
        <taxon>Bacteria</taxon>
        <taxon>Pseudomonadati</taxon>
        <taxon>Pseudomonadota</taxon>
        <taxon>Alphaproteobacteria</taxon>
        <taxon>Hyphomicrobiales</taxon>
        <taxon>Beijerinckiaceae</taxon>
        <taxon>Methylocapsa</taxon>
    </lineage>
</organism>
<gene>
    <name evidence="3" type="ORF">RZS28_17305</name>
</gene>
<keyword evidence="4" id="KW-1185">Reference proteome</keyword>
<protein>
    <submittedName>
        <fullName evidence="3">Uncharacterized protein</fullName>
    </submittedName>
</protein>
<name>A0ABZ0HT70_9HYPH</name>
<feature type="transmembrane region" description="Helical" evidence="2">
    <location>
        <begin position="404"/>
        <end position="422"/>
    </location>
</feature>
<dbReference type="InterPro" id="IPR050445">
    <property type="entry name" value="Bact_polysacc_biosynth/exp"/>
</dbReference>
<evidence type="ECO:0000313" key="4">
    <source>
        <dbReference type="Proteomes" id="UP001626536"/>
    </source>
</evidence>